<comment type="caution">
    <text evidence="1">The sequence shown here is derived from an EMBL/GenBank/DDBJ whole genome shotgun (WGS) entry which is preliminary data.</text>
</comment>
<reference evidence="1" key="2">
    <citation type="submission" date="2020-11" db="EMBL/GenBank/DDBJ databases">
        <authorList>
            <person name="McCartney M.A."/>
            <person name="Auch B."/>
            <person name="Kono T."/>
            <person name="Mallez S."/>
            <person name="Becker A."/>
            <person name="Gohl D.M."/>
            <person name="Silverstein K.A.T."/>
            <person name="Koren S."/>
            <person name="Bechman K.B."/>
            <person name="Herman A."/>
            <person name="Abrahante J.E."/>
            <person name="Garbe J."/>
        </authorList>
    </citation>
    <scope>NUCLEOTIDE SEQUENCE</scope>
    <source>
        <strain evidence="1">Duluth1</strain>
        <tissue evidence="1">Whole animal</tissue>
    </source>
</reference>
<dbReference type="AlphaFoldDB" id="A0A9D4K5T1"/>
<reference evidence="1" key="1">
    <citation type="journal article" date="2019" name="bioRxiv">
        <title>The Genome of the Zebra Mussel, Dreissena polymorpha: A Resource for Invasive Species Research.</title>
        <authorList>
            <person name="McCartney M.A."/>
            <person name="Auch B."/>
            <person name="Kono T."/>
            <person name="Mallez S."/>
            <person name="Zhang Y."/>
            <person name="Obille A."/>
            <person name="Becker A."/>
            <person name="Abrahante J.E."/>
            <person name="Garbe J."/>
            <person name="Badalamenti J.P."/>
            <person name="Herman A."/>
            <person name="Mangelson H."/>
            <person name="Liachko I."/>
            <person name="Sullivan S."/>
            <person name="Sone E.D."/>
            <person name="Koren S."/>
            <person name="Silverstein K.A.T."/>
            <person name="Beckman K.B."/>
            <person name="Gohl D.M."/>
        </authorList>
    </citation>
    <scope>NUCLEOTIDE SEQUENCE</scope>
    <source>
        <strain evidence="1">Duluth1</strain>
        <tissue evidence="1">Whole animal</tissue>
    </source>
</reference>
<protein>
    <submittedName>
        <fullName evidence="1">Uncharacterized protein</fullName>
    </submittedName>
</protein>
<proteinExistence type="predicted"/>
<dbReference type="Proteomes" id="UP000828390">
    <property type="component" value="Unassembled WGS sequence"/>
</dbReference>
<evidence type="ECO:0000313" key="2">
    <source>
        <dbReference type="Proteomes" id="UP000828390"/>
    </source>
</evidence>
<sequence length="79" mass="9335">MKQAIYICISRCCSVDKQSLRDRKLDPLLITNLVTRMRRKIKVMCTMGFTTDRGSSLERGVSCILHNPDTQLYHEFWRR</sequence>
<name>A0A9D4K5T1_DREPO</name>
<gene>
    <name evidence="1" type="ORF">DPMN_106766</name>
</gene>
<organism evidence="1 2">
    <name type="scientific">Dreissena polymorpha</name>
    <name type="common">Zebra mussel</name>
    <name type="synonym">Mytilus polymorpha</name>
    <dbReference type="NCBI Taxonomy" id="45954"/>
    <lineage>
        <taxon>Eukaryota</taxon>
        <taxon>Metazoa</taxon>
        <taxon>Spiralia</taxon>
        <taxon>Lophotrochozoa</taxon>
        <taxon>Mollusca</taxon>
        <taxon>Bivalvia</taxon>
        <taxon>Autobranchia</taxon>
        <taxon>Heteroconchia</taxon>
        <taxon>Euheterodonta</taxon>
        <taxon>Imparidentia</taxon>
        <taxon>Neoheterodontei</taxon>
        <taxon>Myida</taxon>
        <taxon>Dreissenoidea</taxon>
        <taxon>Dreissenidae</taxon>
        <taxon>Dreissena</taxon>
    </lineage>
</organism>
<evidence type="ECO:0000313" key="1">
    <source>
        <dbReference type="EMBL" id="KAH3833456.1"/>
    </source>
</evidence>
<accession>A0A9D4K5T1</accession>
<dbReference type="EMBL" id="JAIWYP010000004">
    <property type="protein sequence ID" value="KAH3833456.1"/>
    <property type="molecule type" value="Genomic_DNA"/>
</dbReference>
<keyword evidence="2" id="KW-1185">Reference proteome</keyword>